<name>A0ABQ7HUT2_9MICR</name>
<reference evidence="1 2" key="1">
    <citation type="submission" date="2019-01" db="EMBL/GenBank/DDBJ databases">
        <title>Genomes sequencing and comparative genomics of infectious freshwater microsporidia, Cucumispora dikerogammari and Thelohania contejeani.</title>
        <authorList>
            <person name="Cormier A."/>
            <person name="Giraud I."/>
            <person name="Wattier R."/>
            <person name="Teixeira M."/>
            <person name="Grandjean F."/>
            <person name="Rigaud T."/>
            <person name="Cordaux R."/>
        </authorList>
    </citation>
    <scope>NUCLEOTIDE SEQUENCE [LARGE SCALE GENOMIC DNA]</scope>
    <source>
        <strain evidence="1">T1</strain>
        <tissue evidence="1">Spores</tissue>
    </source>
</reference>
<comment type="caution">
    <text evidence="1">The sequence shown here is derived from an EMBL/GenBank/DDBJ whole genome shotgun (WGS) entry which is preliminary data.</text>
</comment>
<evidence type="ECO:0008006" key="3">
    <source>
        <dbReference type="Google" id="ProtNLM"/>
    </source>
</evidence>
<gene>
    <name evidence="1" type="ORF">TCON_2856</name>
</gene>
<protein>
    <recommendedName>
        <fullName evidence="3">Maturase K</fullName>
    </recommendedName>
</protein>
<organism evidence="1 2">
    <name type="scientific">Astathelohania contejeani</name>
    <dbReference type="NCBI Taxonomy" id="164912"/>
    <lineage>
        <taxon>Eukaryota</taxon>
        <taxon>Fungi</taxon>
        <taxon>Fungi incertae sedis</taxon>
        <taxon>Microsporidia</taxon>
        <taxon>Astathelohaniidae</taxon>
        <taxon>Astathelohania</taxon>
    </lineage>
</organism>
<keyword evidence="2" id="KW-1185">Reference proteome</keyword>
<dbReference type="Proteomes" id="UP001516464">
    <property type="component" value="Unassembled WGS sequence"/>
</dbReference>
<accession>A0ABQ7HUT2</accession>
<sequence length="172" mass="19913">LIENIIFQHEPERVGEEETSILSCEQTLLINHLPQVGEIIIVEYVPGVDIFNVVLKMTRRHISVRYLIVDSPSSPLQTIQLHLLPKNAIHSFSIRNSFFYNVIVLMPGSTDINQSWVQENNISLIKFKNLLSKEKFIIRDYSSSLIKIYPLLLSLKNQDLCWIMYSMLTQPT</sequence>
<evidence type="ECO:0000313" key="1">
    <source>
        <dbReference type="EMBL" id="KAF7670485.1"/>
    </source>
</evidence>
<evidence type="ECO:0000313" key="2">
    <source>
        <dbReference type="Proteomes" id="UP001516464"/>
    </source>
</evidence>
<dbReference type="EMBL" id="SBIQ01001349">
    <property type="protein sequence ID" value="KAF7670485.1"/>
    <property type="molecule type" value="Genomic_DNA"/>
</dbReference>
<proteinExistence type="predicted"/>
<feature type="non-terminal residue" evidence="1">
    <location>
        <position position="172"/>
    </location>
</feature>
<feature type="non-terminal residue" evidence="1">
    <location>
        <position position="1"/>
    </location>
</feature>